<organism evidence="1 2">
    <name type="scientific">Strigamia maritima</name>
    <name type="common">European centipede</name>
    <name type="synonym">Geophilus maritimus</name>
    <dbReference type="NCBI Taxonomy" id="126957"/>
    <lineage>
        <taxon>Eukaryota</taxon>
        <taxon>Metazoa</taxon>
        <taxon>Ecdysozoa</taxon>
        <taxon>Arthropoda</taxon>
        <taxon>Myriapoda</taxon>
        <taxon>Chilopoda</taxon>
        <taxon>Pleurostigmophora</taxon>
        <taxon>Geophilomorpha</taxon>
        <taxon>Linotaeniidae</taxon>
        <taxon>Strigamia</taxon>
    </lineage>
</organism>
<keyword evidence="2" id="KW-1185">Reference proteome</keyword>
<reference evidence="1" key="2">
    <citation type="submission" date="2015-02" db="UniProtKB">
        <authorList>
            <consortium name="EnsemblMetazoa"/>
        </authorList>
    </citation>
    <scope>IDENTIFICATION</scope>
</reference>
<proteinExistence type="predicted"/>
<sequence length="85" mass="9504">MLLKPKQHSSRTAEVRNYLRTSIITSTISRVVIIDEMTSISAISPIQTQFGEAKIIKQGWVFKRVGTLMATAGKTLFLTFTSQMV</sequence>
<reference evidence="2" key="1">
    <citation type="submission" date="2011-05" db="EMBL/GenBank/DDBJ databases">
        <authorList>
            <person name="Richards S.R."/>
            <person name="Qu J."/>
            <person name="Jiang H."/>
            <person name="Jhangiani S.N."/>
            <person name="Agravi P."/>
            <person name="Goodspeed R."/>
            <person name="Gross S."/>
            <person name="Mandapat C."/>
            <person name="Jackson L."/>
            <person name="Mathew T."/>
            <person name="Pu L."/>
            <person name="Thornton R."/>
            <person name="Saada N."/>
            <person name="Wilczek-Boney K.B."/>
            <person name="Lee S."/>
            <person name="Kovar C."/>
            <person name="Wu Y."/>
            <person name="Scherer S.E."/>
            <person name="Worley K.C."/>
            <person name="Muzny D.M."/>
            <person name="Gibbs R."/>
        </authorList>
    </citation>
    <scope>NUCLEOTIDE SEQUENCE</scope>
    <source>
        <strain evidence="2">Brora</strain>
    </source>
</reference>
<accession>T1JE57</accession>
<dbReference type="HOGENOM" id="CLU_2515522_0_0_1"/>
<name>T1JE57_STRMM</name>
<dbReference type="EMBL" id="JH432116">
    <property type="status" value="NOT_ANNOTATED_CDS"/>
    <property type="molecule type" value="Genomic_DNA"/>
</dbReference>
<dbReference type="EnsemblMetazoa" id="SMAR012095-RA">
    <property type="protein sequence ID" value="SMAR012095-PA"/>
    <property type="gene ID" value="SMAR012095"/>
</dbReference>
<dbReference type="Proteomes" id="UP000014500">
    <property type="component" value="Unassembled WGS sequence"/>
</dbReference>
<protein>
    <submittedName>
        <fullName evidence="1">Uncharacterized protein</fullName>
    </submittedName>
</protein>
<evidence type="ECO:0000313" key="2">
    <source>
        <dbReference type="Proteomes" id="UP000014500"/>
    </source>
</evidence>
<evidence type="ECO:0000313" key="1">
    <source>
        <dbReference type="EnsemblMetazoa" id="SMAR012095-PA"/>
    </source>
</evidence>
<dbReference type="AlphaFoldDB" id="T1JE57"/>